<dbReference type="InterPro" id="IPR003738">
    <property type="entry name" value="SRAP"/>
</dbReference>
<evidence type="ECO:0000256" key="5">
    <source>
        <dbReference type="ARBA" id="ARBA00023124"/>
    </source>
</evidence>
<organism evidence="9 10">
    <name type="scientific">Gemmata palustris</name>
    <dbReference type="NCBI Taxonomy" id="2822762"/>
    <lineage>
        <taxon>Bacteria</taxon>
        <taxon>Pseudomonadati</taxon>
        <taxon>Planctomycetota</taxon>
        <taxon>Planctomycetia</taxon>
        <taxon>Gemmatales</taxon>
        <taxon>Gemmataceae</taxon>
        <taxon>Gemmata</taxon>
    </lineage>
</organism>
<evidence type="ECO:0000256" key="1">
    <source>
        <dbReference type="ARBA" id="ARBA00008136"/>
    </source>
</evidence>
<dbReference type="RefSeq" id="WP_210655523.1">
    <property type="nucleotide sequence ID" value="NZ_JAGKQQ010000001.1"/>
</dbReference>
<dbReference type="InterPro" id="IPR036590">
    <property type="entry name" value="SRAP-like"/>
</dbReference>
<evidence type="ECO:0000256" key="7">
    <source>
        <dbReference type="ARBA" id="ARBA00023239"/>
    </source>
</evidence>
<evidence type="ECO:0000256" key="3">
    <source>
        <dbReference type="ARBA" id="ARBA00022763"/>
    </source>
</evidence>
<dbReference type="Pfam" id="PF02586">
    <property type="entry name" value="SRAP"/>
    <property type="match status" value="1"/>
</dbReference>
<keyword evidence="7" id="KW-0456">Lyase</keyword>
<keyword evidence="3" id="KW-0227">DNA damage</keyword>
<dbReference type="SUPFAM" id="SSF143081">
    <property type="entry name" value="BB1717-like"/>
    <property type="match status" value="1"/>
</dbReference>
<comment type="caution">
    <text evidence="9">The sequence shown here is derived from an EMBL/GenBank/DDBJ whole genome shotgun (WGS) entry which is preliminary data.</text>
</comment>
<dbReference type="EMBL" id="JAGKQQ010000001">
    <property type="protein sequence ID" value="MBP3956935.1"/>
    <property type="molecule type" value="Genomic_DNA"/>
</dbReference>
<keyword evidence="4 8" id="KW-0378">Hydrolase</keyword>
<evidence type="ECO:0000256" key="8">
    <source>
        <dbReference type="RuleBase" id="RU364100"/>
    </source>
</evidence>
<evidence type="ECO:0000256" key="4">
    <source>
        <dbReference type="ARBA" id="ARBA00022801"/>
    </source>
</evidence>
<keyword evidence="6" id="KW-0238">DNA-binding</keyword>
<dbReference type="Gene3D" id="3.90.1680.10">
    <property type="entry name" value="SOS response associated peptidase-like"/>
    <property type="match status" value="1"/>
</dbReference>
<dbReference type="PANTHER" id="PTHR13604">
    <property type="entry name" value="DC12-RELATED"/>
    <property type="match status" value="1"/>
</dbReference>
<keyword evidence="10" id="KW-1185">Reference proteome</keyword>
<protein>
    <recommendedName>
        <fullName evidence="8">Abasic site processing protein</fullName>
        <ecNumber evidence="8">3.4.-.-</ecNumber>
    </recommendedName>
</protein>
<dbReference type="Proteomes" id="UP000676565">
    <property type="component" value="Unassembled WGS sequence"/>
</dbReference>
<name>A0ABS5BT81_9BACT</name>
<evidence type="ECO:0000313" key="10">
    <source>
        <dbReference type="Proteomes" id="UP000676565"/>
    </source>
</evidence>
<evidence type="ECO:0000256" key="6">
    <source>
        <dbReference type="ARBA" id="ARBA00023125"/>
    </source>
</evidence>
<gene>
    <name evidence="9" type="ORF">J8F10_16815</name>
</gene>
<reference evidence="9 10" key="1">
    <citation type="submission" date="2021-04" db="EMBL/GenBank/DDBJ databases">
        <authorList>
            <person name="Ivanova A."/>
        </authorList>
    </citation>
    <scope>NUCLEOTIDE SEQUENCE [LARGE SCALE GENOMIC DNA]</scope>
    <source>
        <strain evidence="9 10">G18</strain>
    </source>
</reference>
<accession>A0ABS5BT81</accession>
<evidence type="ECO:0000256" key="2">
    <source>
        <dbReference type="ARBA" id="ARBA00022670"/>
    </source>
</evidence>
<dbReference type="EC" id="3.4.-.-" evidence="8"/>
<dbReference type="PANTHER" id="PTHR13604:SF0">
    <property type="entry name" value="ABASIC SITE PROCESSING PROTEIN HMCES"/>
    <property type="match status" value="1"/>
</dbReference>
<keyword evidence="5" id="KW-0190">Covalent protein-DNA linkage</keyword>
<comment type="similarity">
    <text evidence="1 8">Belongs to the SOS response-associated peptidase family.</text>
</comment>
<evidence type="ECO:0000313" key="9">
    <source>
        <dbReference type="EMBL" id="MBP3956935.1"/>
    </source>
</evidence>
<proteinExistence type="inferred from homology"/>
<keyword evidence="2 8" id="KW-0645">Protease</keyword>
<sequence>MCARLTTSITRPETASEKLAFRDPFWFHRCLIPATGFFEWKTAGKKTRPYFFRRADGGTLAYAGIWDRWDGPARPVDTVAVLTVPANELVKPLHERMAAILPEEHFAAWLDPKETRPANLLPLLVPCPASRMESWPVSDRVNRASASGADLLTPVEDAVPMWTQPSLFDAA</sequence>